<dbReference type="Pfam" id="PF26168">
    <property type="entry name" value="Glyco_transf_N"/>
    <property type="match status" value="1"/>
</dbReference>
<reference evidence="5 6" key="1">
    <citation type="submission" date="2021-05" db="EMBL/GenBank/DDBJ databases">
        <title>Genome Assembly of Synthetic Allotetraploid Brassica napus Reveals Homoeologous Exchanges between Subgenomes.</title>
        <authorList>
            <person name="Davis J.T."/>
        </authorList>
    </citation>
    <scope>NUCLEOTIDE SEQUENCE [LARGE SCALE GENOMIC DNA]</scope>
    <source>
        <strain evidence="6">cv. Da-Ae</strain>
        <tissue evidence="5">Seedling</tissue>
    </source>
</reference>
<dbReference type="SUPFAM" id="SSF53756">
    <property type="entry name" value="UDP-Glycosyltransferase/glycogen phosphorylase"/>
    <property type="match status" value="3"/>
</dbReference>
<dbReference type="CDD" id="cd03784">
    <property type="entry name" value="GT1_Gtf-like"/>
    <property type="match status" value="3"/>
</dbReference>
<dbReference type="InterPro" id="IPR035595">
    <property type="entry name" value="UDP_glycos_trans_CS"/>
</dbReference>
<keyword evidence="2" id="KW-0328">Glycosyltransferase</keyword>
<feature type="domain" description="Glycosyltransferase N-terminal" evidence="4">
    <location>
        <begin position="461"/>
        <end position="518"/>
    </location>
</feature>
<sequence>KKKMASPVVYNGEKPHVICVPYPAQGHINPMLKVAKLLHARGFHVTFVNTVYNHNRLIRSRGPHAVEGLPSFRFESIPDGLPETDVDVTQDITALCDSTMKNCLTPFKELLQRINAGDDVPPVSCIVADGCMSFTLDAAEELGVPEVLFWTTGASAFMIYLHFYLFIEKGLAPIKAEDYLTNEYLDTVIDFIPSMKNLKFKDIPSFIRTTNPDDIMLKFALRETERSKRASAIILNTFDDIDHDVIQSMNSILPPVYPVGPLHLLANREIEEGSELGKMGSNLWKEETGCLDWLDTKAPNSVVYVNFGSITVITAKQLTEFAWGLAGSGNVFLWVIRPDLVAGDEAMVPPEFLTETADRRMLASWCPQEKVLCHPAIGGFLTHCGWNSTLESLCGGVPMICWPFFADQQTNCKNCCDEWEVGMETGGDVRREEIEKVIRELMDGEKGKKMREKAAEQKPHVAFVPYPAQGHINPMLKLAKLLHAKGIHVTFVNTVYNHNRLLRSRGPNALDGLPSFRFETIPDGLPETDVDATQDITALCESTMKNCLAPFEELLWRINARDDVPPVSCIISDDCMSFTLDAAEKLCIRHVLFWSTSACGLMAYLHFYHFIERGLCPVKDESFLTKEYLDTPIDWIPSMKNLKLKDVPSFIRTTDRDDIMLKFTLHEVERAKRTSAIILNTFDDLEHDVIRSIQPIFSPVYSIGPLHLLANRVIEDSGEVGRMGSNLWKEKIECLAWLDTKAPDSVVYVNFGSITVTSAKQLAEFALGLAGSGKEFLWVIRPDLVAGEDAVVPPEFLVETRDRGMMASWCPQEKVLSHPAVGGFLTHCGWNSMLESLCGGVPMICWPFFAEQPTNCKFCCDEWGVGMEINENVKREEIETVVKELMDGENGRKMREKAREWRRLAEKATENKYEMGSHVVCNVQKPHVVCIPYPAQGHINPMLKVAKLLHAKGFHVTFVNTIYNHKRLLRSRGPNALDGLPSFQFEAIPDGLPETEVDATQDIPTLCESTMKNCLTPFKELLRQINARKDVPPVSCIVSDGVMSFTLDAAEELGLPEVLFWTPSASGVMAYLHFYLFIEKDESCLTNEHLDTSIDWIPSMNNLKLKDIPTFIRTTNPNDIMVNFLVHETDQSKRASAIILNTFDDLDHDIIQAMQSILPPVYSIGPLHLLVNREIEEGTETERLGSNLWREETECLDWLDTKAQNSVVYVNFGSITVMTAKQLVEFAWGLAASRKEFLWVIRPDLVAGEEAVIPTEFLTETEGRRMLLSWCPQEKVLSHPAVGGFLTHNGWNSTLESISAGVPMVCWPFFAEQQTNAKYCCDEWGVGMEIGEDVKREEVEAVVRELMDGEKGKKLREKAEEWRRLAEKATEHPCGSSVVNFKTVVDKILLGGNQGLSYK</sequence>
<proteinExistence type="inferred from homology"/>
<dbReference type="Gene3D" id="3.40.50.2000">
    <property type="entry name" value="Glycogen Phosphorylase B"/>
    <property type="match status" value="6"/>
</dbReference>
<dbReference type="PROSITE" id="PS00375">
    <property type="entry name" value="UDPGT"/>
    <property type="match status" value="2"/>
</dbReference>
<comment type="caution">
    <text evidence="5">The sequence shown here is derived from an EMBL/GenBank/DDBJ whole genome shotgun (WGS) entry which is preliminary data.</text>
</comment>
<comment type="similarity">
    <text evidence="1">Belongs to the UDP-glycosyltransferase family.</text>
</comment>
<evidence type="ECO:0000256" key="1">
    <source>
        <dbReference type="ARBA" id="ARBA00009995"/>
    </source>
</evidence>
<evidence type="ECO:0000313" key="6">
    <source>
        <dbReference type="Proteomes" id="UP000824890"/>
    </source>
</evidence>
<keyword evidence="3" id="KW-0808">Transferase</keyword>
<organism evidence="5 6">
    <name type="scientific">Brassica napus</name>
    <name type="common">Rape</name>
    <dbReference type="NCBI Taxonomy" id="3708"/>
    <lineage>
        <taxon>Eukaryota</taxon>
        <taxon>Viridiplantae</taxon>
        <taxon>Streptophyta</taxon>
        <taxon>Embryophyta</taxon>
        <taxon>Tracheophyta</taxon>
        <taxon>Spermatophyta</taxon>
        <taxon>Magnoliopsida</taxon>
        <taxon>eudicotyledons</taxon>
        <taxon>Gunneridae</taxon>
        <taxon>Pentapetalae</taxon>
        <taxon>rosids</taxon>
        <taxon>malvids</taxon>
        <taxon>Brassicales</taxon>
        <taxon>Brassicaceae</taxon>
        <taxon>Brassiceae</taxon>
        <taxon>Brassica</taxon>
    </lineage>
</organism>
<evidence type="ECO:0000256" key="3">
    <source>
        <dbReference type="ARBA" id="ARBA00022679"/>
    </source>
</evidence>
<evidence type="ECO:0000313" key="5">
    <source>
        <dbReference type="EMBL" id="KAH0918191.1"/>
    </source>
</evidence>
<dbReference type="InterPro" id="IPR058980">
    <property type="entry name" value="Glyco_transf_N"/>
</dbReference>
<dbReference type="PANTHER" id="PTHR11926:SF1387">
    <property type="entry name" value="GLYCOSYLTRANSFERASE"/>
    <property type="match status" value="1"/>
</dbReference>
<protein>
    <recommendedName>
        <fullName evidence="4">Glycosyltransferase N-terminal domain-containing protein</fullName>
    </recommendedName>
</protein>
<keyword evidence="6" id="KW-1185">Reference proteome</keyword>
<accession>A0ABQ8CMA8</accession>
<gene>
    <name evidence="5" type="ORF">HID58_025851</name>
</gene>
<feature type="non-terminal residue" evidence="5">
    <location>
        <position position="1"/>
    </location>
</feature>
<dbReference type="EMBL" id="JAGKQM010000007">
    <property type="protein sequence ID" value="KAH0918191.1"/>
    <property type="molecule type" value="Genomic_DNA"/>
</dbReference>
<dbReference type="Pfam" id="PF00201">
    <property type="entry name" value="UDPGT"/>
    <property type="match status" value="3"/>
</dbReference>
<name>A0ABQ8CMA8_BRANA</name>
<dbReference type="InterPro" id="IPR002213">
    <property type="entry name" value="UDP_glucos_trans"/>
</dbReference>
<evidence type="ECO:0000259" key="4">
    <source>
        <dbReference type="Pfam" id="PF26168"/>
    </source>
</evidence>
<dbReference type="PANTHER" id="PTHR11926">
    <property type="entry name" value="GLUCOSYL/GLUCURONOSYL TRANSFERASES"/>
    <property type="match status" value="1"/>
</dbReference>
<evidence type="ECO:0000256" key="2">
    <source>
        <dbReference type="ARBA" id="ARBA00022676"/>
    </source>
</evidence>
<dbReference type="Proteomes" id="UP000824890">
    <property type="component" value="Unassembled WGS sequence"/>
</dbReference>